<gene>
    <name evidence="1" type="ORF">SI7747_12015649</name>
</gene>
<organism evidence="1">
    <name type="scientific">Spirodela intermedia</name>
    <name type="common">Intermediate duckweed</name>
    <dbReference type="NCBI Taxonomy" id="51605"/>
    <lineage>
        <taxon>Eukaryota</taxon>
        <taxon>Viridiplantae</taxon>
        <taxon>Streptophyta</taxon>
        <taxon>Embryophyta</taxon>
        <taxon>Tracheophyta</taxon>
        <taxon>Spermatophyta</taxon>
        <taxon>Magnoliopsida</taxon>
        <taxon>Liliopsida</taxon>
        <taxon>Araceae</taxon>
        <taxon>Lemnoideae</taxon>
        <taxon>Spirodela</taxon>
    </lineage>
</organism>
<dbReference type="Proteomes" id="UP001189122">
    <property type="component" value="Unassembled WGS sequence"/>
</dbReference>
<keyword evidence="2" id="KW-1185">Reference proteome</keyword>
<dbReference type="EMBL" id="LR743599">
    <property type="protein sequence ID" value="CAA2630011.1"/>
    <property type="molecule type" value="Genomic_DNA"/>
</dbReference>
<dbReference type="AlphaFoldDB" id="A0A7I8JGI4"/>
<evidence type="ECO:0000313" key="2">
    <source>
        <dbReference type="Proteomes" id="UP001189122"/>
    </source>
</evidence>
<reference evidence="1 2" key="1">
    <citation type="submission" date="2019-12" db="EMBL/GenBank/DDBJ databases">
        <authorList>
            <person name="Scholz U."/>
            <person name="Mascher M."/>
            <person name="Fiebig A."/>
        </authorList>
    </citation>
    <scope>NUCLEOTIDE SEQUENCE</scope>
</reference>
<accession>A0A7I8JGI4</accession>
<protein>
    <submittedName>
        <fullName evidence="1">Uncharacterized protein</fullName>
    </submittedName>
</protein>
<proteinExistence type="predicted"/>
<dbReference type="EMBL" id="CACRZD030000012">
    <property type="protein sequence ID" value="CAA6669254.1"/>
    <property type="molecule type" value="Genomic_DNA"/>
</dbReference>
<name>A0A7I8JGI4_SPIIN</name>
<sequence length="36" mass="3942">MLINLLVNVPQLHNGGPSSASIQMSLSLHCCSWNYL</sequence>
<evidence type="ECO:0000313" key="1">
    <source>
        <dbReference type="EMBL" id="CAA2630011.1"/>
    </source>
</evidence>